<reference evidence="1 2" key="1">
    <citation type="submission" date="2020-04" db="EMBL/GenBank/DDBJ databases">
        <authorList>
            <person name="De Canck E."/>
        </authorList>
    </citation>
    <scope>NUCLEOTIDE SEQUENCE [LARGE SCALE GENOMIC DNA]</scope>
    <source>
        <strain evidence="1 2">LMG 28138</strain>
    </source>
</reference>
<sequence length="324" mass="36729">MDFPINDIWIASARDRKSMQEFGRIFVSALPKHIQVLQIPGRRISTDAAINSQLAKIDKIVEIQRAMQEVLVDPITRQAESHAENTFKAFLEKRKVDVGLLKFLNGWYGTHKTTSLVSAKIIMRLAGDAIFIPLDQQIGYCKAMAHMHEVAKDDFGLGHKGHDGMYIHMTAALKATDWAENKYEVLECNEFSDFLYETGVAEHKSLLNSDRHNESILKAMMISIASKIWNGREFNYIAQYIEEKIISVDPALANEATSMRNAKGYVAGHAGEVENKHGLHALAAAQIFARTRGVEFRIERLKEVMLEYNERVGRAFWALHRALM</sequence>
<evidence type="ECO:0000313" key="2">
    <source>
        <dbReference type="Proteomes" id="UP000494115"/>
    </source>
</evidence>
<gene>
    <name evidence="1" type="ORF">LMG28138_02265</name>
</gene>
<dbReference type="Proteomes" id="UP000494115">
    <property type="component" value="Unassembled WGS sequence"/>
</dbReference>
<evidence type="ECO:0000313" key="1">
    <source>
        <dbReference type="EMBL" id="CAB3786642.1"/>
    </source>
</evidence>
<dbReference type="AlphaFoldDB" id="A0A6S7B3N1"/>
<dbReference type="RefSeq" id="WP_217478406.1">
    <property type="nucleotide sequence ID" value="NZ_CADIKM010000008.1"/>
</dbReference>
<protein>
    <submittedName>
        <fullName evidence="1">Uncharacterized protein</fullName>
    </submittedName>
</protein>
<proteinExistence type="predicted"/>
<keyword evidence="2" id="KW-1185">Reference proteome</keyword>
<accession>A0A6S7B3N1</accession>
<organism evidence="1 2">
    <name type="scientific">Pararobbsia alpina</name>
    <dbReference type="NCBI Taxonomy" id="621374"/>
    <lineage>
        <taxon>Bacteria</taxon>
        <taxon>Pseudomonadati</taxon>
        <taxon>Pseudomonadota</taxon>
        <taxon>Betaproteobacteria</taxon>
        <taxon>Burkholderiales</taxon>
        <taxon>Burkholderiaceae</taxon>
        <taxon>Pararobbsia</taxon>
    </lineage>
</organism>
<dbReference type="EMBL" id="CADIKM010000008">
    <property type="protein sequence ID" value="CAB3786642.1"/>
    <property type="molecule type" value="Genomic_DNA"/>
</dbReference>
<name>A0A6S7B3N1_9BURK</name>